<dbReference type="Proteomes" id="UP000593567">
    <property type="component" value="Unassembled WGS sequence"/>
</dbReference>
<gene>
    <name evidence="2" type="ORF">EB796_008372</name>
</gene>
<reference evidence="2" key="1">
    <citation type="submission" date="2020-06" db="EMBL/GenBank/DDBJ databases">
        <title>Draft genome of Bugula neritina, a colonial animal packing powerful symbionts and potential medicines.</title>
        <authorList>
            <person name="Rayko M."/>
        </authorList>
    </citation>
    <scope>NUCLEOTIDE SEQUENCE [LARGE SCALE GENOMIC DNA]</scope>
    <source>
        <strain evidence="2">Kwan_BN1</strain>
    </source>
</reference>
<protein>
    <submittedName>
        <fullName evidence="2">Uncharacterized protein</fullName>
    </submittedName>
</protein>
<name>A0A7J7K5Y8_BUGNE</name>
<accession>A0A7J7K5Y8</accession>
<proteinExistence type="predicted"/>
<dbReference type="EMBL" id="VXIV02001384">
    <property type="protein sequence ID" value="KAF6033321.1"/>
    <property type="molecule type" value="Genomic_DNA"/>
</dbReference>
<feature type="region of interest" description="Disordered" evidence="1">
    <location>
        <begin position="343"/>
        <end position="368"/>
    </location>
</feature>
<keyword evidence="3" id="KW-1185">Reference proteome</keyword>
<feature type="compositionally biased region" description="Polar residues" evidence="1">
    <location>
        <begin position="205"/>
        <end position="220"/>
    </location>
</feature>
<evidence type="ECO:0000256" key="1">
    <source>
        <dbReference type="SAM" id="MobiDB-lite"/>
    </source>
</evidence>
<evidence type="ECO:0000313" key="3">
    <source>
        <dbReference type="Proteomes" id="UP000593567"/>
    </source>
</evidence>
<feature type="compositionally biased region" description="Polar residues" evidence="1">
    <location>
        <begin position="143"/>
        <end position="161"/>
    </location>
</feature>
<evidence type="ECO:0000313" key="2">
    <source>
        <dbReference type="EMBL" id="KAF6033321.1"/>
    </source>
</evidence>
<organism evidence="2 3">
    <name type="scientific">Bugula neritina</name>
    <name type="common">Brown bryozoan</name>
    <name type="synonym">Sertularia neritina</name>
    <dbReference type="NCBI Taxonomy" id="10212"/>
    <lineage>
        <taxon>Eukaryota</taxon>
        <taxon>Metazoa</taxon>
        <taxon>Spiralia</taxon>
        <taxon>Lophotrochozoa</taxon>
        <taxon>Bryozoa</taxon>
        <taxon>Gymnolaemata</taxon>
        <taxon>Cheilostomatida</taxon>
        <taxon>Flustrina</taxon>
        <taxon>Buguloidea</taxon>
        <taxon>Bugulidae</taxon>
        <taxon>Bugula</taxon>
    </lineage>
</organism>
<feature type="region of interest" description="Disordered" evidence="1">
    <location>
        <begin position="131"/>
        <end position="243"/>
    </location>
</feature>
<dbReference type="AlphaFoldDB" id="A0A7J7K5Y8"/>
<sequence>MMAQLLHINTKIATVSCSSLNKLNVTGYNRSRRPSMIGDETMCHDLKQVAAVQSESGNSQFRQRAASDAGGLTRISKKVRDGLSELKKKRFGSGKISQAGSVSNIEFEVYDEPPILAEAALRAQRHTVIDETTESETERPADNQCNTPAPNSSKSAFNRTDSGVIIVDQSSKQEVGKIETGKRMTEATRGHSNSAFEDDEGSCGENDSTSSSGENDSGNISEKDSPGSSDLPHRHISTADGHYGNGDKMADGCHDIKKVASVLHQETKLIIEDETCKTHVSSRPPTDVATSLPAQLESNGLITREKDECVSRSALDQNSVISSPASDRSGSCTGAQAEVTPAALTAADGVSSEENSVMPADNSPAASSFRLPKISITSVDDTHTVLM</sequence>
<feature type="compositionally biased region" description="Basic and acidic residues" evidence="1">
    <location>
        <begin position="174"/>
        <end position="189"/>
    </location>
</feature>
<comment type="caution">
    <text evidence="2">The sequence shown here is derived from an EMBL/GenBank/DDBJ whole genome shotgun (WGS) entry which is preliminary data.</text>
</comment>